<organism evidence="1 2">
    <name type="scientific">Actinospica durhamensis</name>
    <dbReference type="NCBI Taxonomy" id="1508375"/>
    <lineage>
        <taxon>Bacteria</taxon>
        <taxon>Bacillati</taxon>
        <taxon>Actinomycetota</taxon>
        <taxon>Actinomycetes</taxon>
        <taxon>Catenulisporales</taxon>
        <taxon>Actinospicaceae</taxon>
        <taxon>Actinospica</taxon>
    </lineage>
</organism>
<dbReference type="Proteomes" id="UP000675781">
    <property type="component" value="Unassembled WGS sequence"/>
</dbReference>
<reference evidence="1" key="1">
    <citation type="submission" date="2021-04" db="EMBL/GenBank/DDBJ databases">
        <title>Genome based classification of Actinospica acidithermotolerans sp. nov., an actinobacterium isolated from an Indonesian hot spring.</title>
        <authorList>
            <person name="Kusuma A.B."/>
            <person name="Putra K.E."/>
            <person name="Nafisah S."/>
            <person name="Loh J."/>
            <person name="Nouioui I."/>
            <person name="Goodfellow M."/>
        </authorList>
    </citation>
    <scope>NUCLEOTIDE SEQUENCE</scope>
    <source>
        <strain evidence="1">CSCA 57</strain>
    </source>
</reference>
<name>A0A941EW30_9ACTN</name>
<comment type="caution">
    <text evidence="1">The sequence shown here is derived from an EMBL/GenBank/DDBJ whole genome shotgun (WGS) entry which is preliminary data.</text>
</comment>
<proteinExistence type="predicted"/>
<evidence type="ECO:0000313" key="2">
    <source>
        <dbReference type="Proteomes" id="UP000675781"/>
    </source>
</evidence>
<gene>
    <name evidence="1" type="ORF">KDL01_29375</name>
</gene>
<dbReference type="RefSeq" id="WP_212531895.1">
    <property type="nucleotide sequence ID" value="NZ_JAGSOG010000203.1"/>
</dbReference>
<evidence type="ECO:0000313" key="1">
    <source>
        <dbReference type="EMBL" id="MBR7837427.1"/>
    </source>
</evidence>
<keyword evidence="2" id="KW-1185">Reference proteome</keyword>
<dbReference type="EMBL" id="JAGSOG010000203">
    <property type="protein sequence ID" value="MBR7837427.1"/>
    <property type="molecule type" value="Genomic_DNA"/>
</dbReference>
<sequence>MTQAVHVAYTGLLRTSSFDLWRRWRELLDGQGLDPANTVVVDLFPDGPDREFGEVITGERRVYRFDLCYDRGRPHSVRQAALDHWTDITEYWQTEPLRMRTADAFIWAPPSVMTALSAGAPTHQG</sequence>
<dbReference type="AlphaFoldDB" id="A0A941EW30"/>
<accession>A0A941EW30</accession>
<protein>
    <submittedName>
        <fullName evidence="1">Uncharacterized protein</fullName>
    </submittedName>
</protein>